<evidence type="ECO:0000256" key="3">
    <source>
        <dbReference type="PROSITE-ProRule" id="PRU00059"/>
    </source>
</evidence>
<keyword evidence="4" id="KW-1133">Transmembrane helix</keyword>
<dbReference type="Proteomes" id="UP000515163">
    <property type="component" value="Unplaced"/>
</dbReference>
<feature type="transmembrane region" description="Helical" evidence="4">
    <location>
        <begin position="307"/>
        <end position="324"/>
    </location>
</feature>
<dbReference type="KEGG" id="aten:116299020"/>
<evidence type="ECO:0000256" key="1">
    <source>
        <dbReference type="ARBA" id="ARBA00022737"/>
    </source>
</evidence>
<evidence type="ECO:0000256" key="4">
    <source>
        <dbReference type="SAM" id="Phobius"/>
    </source>
</evidence>
<feature type="transmembrane region" description="Helical" evidence="4">
    <location>
        <begin position="12"/>
        <end position="33"/>
    </location>
</feature>
<feature type="domain" description="CUB" evidence="5">
    <location>
        <begin position="178"/>
        <end position="299"/>
    </location>
</feature>
<dbReference type="PANTHER" id="PTHR24251">
    <property type="entry name" value="OVOCHYMASE-RELATED"/>
    <property type="match status" value="1"/>
</dbReference>
<gene>
    <name evidence="7" type="primary">LOC116299020</name>
</gene>
<dbReference type="OrthoDB" id="5976933at2759"/>
<dbReference type="PROSITE" id="PS01180">
    <property type="entry name" value="CUB"/>
    <property type="match status" value="2"/>
</dbReference>
<dbReference type="InterPro" id="IPR000859">
    <property type="entry name" value="CUB_dom"/>
</dbReference>
<feature type="domain" description="CUB" evidence="5">
    <location>
        <begin position="33"/>
        <end position="164"/>
    </location>
</feature>
<evidence type="ECO:0000259" key="5">
    <source>
        <dbReference type="PROSITE" id="PS01180"/>
    </source>
</evidence>
<dbReference type="FunFam" id="2.60.120.290:FF:000013">
    <property type="entry name" value="Membrane frizzled-related protein"/>
    <property type="match status" value="1"/>
</dbReference>
<accession>A0A6P8I6B2</accession>
<dbReference type="InterPro" id="IPR035914">
    <property type="entry name" value="Sperma_CUB_dom_sf"/>
</dbReference>
<dbReference type="InParanoid" id="A0A6P8I6B2"/>
<evidence type="ECO:0000256" key="2">
    <source>
        <dbReference type="ARBA" id="ARBA00023157"/>
    </source>
</evidence>
<evidence type="ECO:0000313" key="7">
    <source>
        <dbReference type="RefSeq" id="XP_031563498.1"/>
    </source>
</evidence>
<proteinExistence type="predicted"/>
<keyword evidence="6" id="KW-1185">Reference proteome</keyword>
<dbReference type="SMART" id="SM00042">
    <property type="entry name" value="CUB"/>
    <property type="match status" value="2"/>
</dbReference>
<dbReference type="PANTHER" id="PTHR24251:SF51">
    <property type="entry name" value="CUBILIN-LIKE"/>
    <property type="match status" value="1"/>
</dbReference>
<name>A0A6P8I6B2_ACTTE</name>
<dbReference type="SUPFAM" id="SSF49854">
    <property type="entry name" value="Spermadhesin, CUB domain"/>
    <property type="match status" value="2"/>
</dbReference>
<protein>
    <submittedName>
        <fullName evidence="7">Tolloid-like protein 2</fullName>
    </submittedName>
</protein>
<feature type="unsure residue" description="D or N" evidence="7">
    <location>
        <position position="273"/>
    </location>
</feature>
<organism evidence="6 7">
    <name type="scientific">Actinia tenebrosa</name>
    <name type="common">Australian red waratah sea anemone</name>
    <dbReference type="NCBI Taxonomy" id="6105"/>
    <lineage>
        <taxon>Eukaryota</taxon>
        <taxon>Metazoa</taxon>
        <taxon>Cnidaria</taxon>
        <taxon>Anthozoa</taxon>
        <taxon>Hexacorallia</taxon>
        <taxon>Actiniaria</taxon>
        <taxon>Actiniidae</taxon>
        <taxon>Actinia</taxon>
    </lineage>
</organism>
<dbReference type="CDD" id="cd00041">
    <property type="entry name" value="CUB"/>
    <property type="match status" value="2"/>
</dbReference>
<keyword evidence="4" id="KW-0472">Membrane</keyword>
<evidence type="ECO:0000313" key="6">
    <source>
        <dbReference type="Proteomes" id="UP000515163"/>
    </source>
</evidence>
<sequence length="325" mass="37035">MITSLVPSQNIAQWVCAVLIIAFIAQASLVTACSDGKTKVQEKASLKPRWMYKVQSPGFPNNYPPNTNCSWTFTAPGDYELLVALRHFQVEPSKECRSDYLHVSFTDHPIPNWRRYCSVLSDNYINSLHLKRKIHLVPSQRMTLLFISDNSSEFKGFEGEVRLIAPALVPPNNKEEYCVNRLNDTSGTFSSPKHPHPYPTNMSCTWHIAVPDGKKVHLRFTSFDLENATNKDGDCTNDYVEIREGVWGRRGGIILGRLCGNKDTRKVIESPSDQMWVRFVSDNDPSNKHKGFYAEFKDSTWSSGSRFLSSFNYICVGVIFVFIWF</sequence>
<dbReference type="AlphaFoldDB" id="A0A6P8I6B2"/>
<dbReference type="Gene3D" id="2.60.120.290">
    <property type="entry name" value="Spermadhesin, CUB domain"/>
    <property type="match status" value="2"/>
</dbReference>
<dbReference type="Pfam" id="PF00431">
    <property type="entry name" value="CUB"/>
    <property type="match status" value="2"/>
</dbReference>
<keyword evidence="2" id="KW-1015">Disulfide bond</keyword>
<reference evidence="7" key="1">
    <citation type="submission" date="2025-08" db="UniProtKB">
        <authorList>
            <consortium name="RefSeq"/>
        </authorList>
    </citation>
    <scope>IDENTIFICATION</scope>
    <source>
        <tissue evidence="7">Tentacle</tissue>
    </source>
</reference>
<keyword evidence="1" id="KW-0677">Repeat</keyword>
<keyword evidence="4" id="KW-0812">Transmembrane</keyword>
<dbReference type="RefSeq" id="XP_031563498.1">
    <property type="nucleotide sequence ID" value="XM_031707638.1"/>
</dbReference>
<comment type="caution">
    <text evidence="3">Lacks conserved residue(s) required for the propagation of feature annotation.</text>
</comment>